<reference evidence="2 3" key="1">
    <citation type="submission" date="2017-11" db="EMBL/GenBank/DDBJ databases">
        <title>De-novo sequencing of pomegranate (Punica granatum L.) genome.</title>
        <authorList>
            <person name="Akparov Z."/>
            <person name="Amiraslanov A."/>
            <person name="Hajiyeva S."/>
            <person name="Abbasov M."/>
            <person name="Kaur K."/>
            <person name="Hamwieh A."/>
            <person name="Solovyev V."/>
            <person name="Salamov A."/>
            <person name="Braich B."/>
            <person name="Kosarev P."/>
            <person name="Mahmoud A."/>
            <person name="Hajiyev E."/>
            <person name="Babayeva S."/>
            <person name="Izzatullayeva V."/>
            <person name="Mammadov A."/>
            <person name="Mammadov A."/>
            <person name="Sharifova S."/>
            <person name="Ojaghi J."/>
            <person name="Eynullazada K."/>
            <person name="Bayramov B."/>
            <person name="Abdulazimova A."/>
            <person name="Shahmuradov I."/>
        </authorList>
    </citation>
    <scope>NUCLEOTIDE SEQUENCE [LARGE SCALE GENOMIC DNA]</scope>
    <source>
        <strain evidence="3">cv. AG2017</strain>
        <tissue evidence="2">Leaf</tissue>
    </source>
</reference>
<accession>A0A2I0JLX7</accession>
<name>A0A2I0JLX7_PUNGR</name>
<dbReference type="EMBL" id="PGOL01001595">
    <property type="protein sequence ID" value="PKI56526.1"/>
    <property type="molecule type" value="Genomic_DNA"/>
</dbReference>
<proteinExistence type="predicted"/>
<feature type="region of interest" description="Disordered" evidence="1">
    <location>
        <begin position="83"/>
        <end position="102"/>
    </location>
</feature>
<dbReference type="AlphaFoldDB" id="A0A2I0JLX7"/>
<organism evidence="2 3">
    <name type="scientific">Punica granatum</name>
    <name type="common">Pomegranate</name>
    <dbReference type="NCBI Taxonomy" id="22663"/>
    <lineage>
        <taxon>Eukaryota</taxon>
        <taxon>Viridiplantae</taxon>
        <taxon>Streptophyta</taxon>
        <taxon>Embryophyta</taxon>
        <taxon>Tracheophyta</taxon>
        <taxon>Spermatophyta</taxon>
        <taxon>Magnoliopsida</taxon>
        <taxon>eudicotyledons</taxon>
        <taxon>Gunneridae</taxon>
        <taxon>Pentapetalae</taxon>
        <taxon>rosids</taxon>
        <taxon>malvids</taxon>
        <taxon>Myrtales</taxon>
        <taxon>Lythraceae</taxon>
        <taxon>Punica</taxon>
    </lineage>
</organism>
<protein>
    <submittedName>
        <fullName evidence="2">Uncharacterized protein</fullName>
    </submittedName>
</protein>
<evidence type="ECO:0000313" key="2">
    <source>
        <dbReference type="EMBL" id="PKI56526.1"/>
    </source>
</evidence>
<comment type="caution">
    <text evidence="2">The sequence shown here is derived from an EMBL/GenBank/DDBJ whole genome shotgun (WGS) entry which is preliminary data.</text>
</comment>
<gene>
    <name evidence="2" type="ORF">CRG98_023052</name>
</gene>
<evidence type="ECO:0000313" key="3">
    <source>
        <dbReference type="Proteomes" id="UP000233551"/>
    </source>
</evidence>
<dbReference type="Proteomes" id="UP000233551">
    <property type="component" value="Unassembled WGS sequence"/>
</dbReference>
<sequence>METNTERKSRGQRCLRSTVLFPPFRPVLGIWFRPPPRPGLTVVALPYPPRTSSVCRLPSFRSLLCPWPVPTLIAPFLPAPPPADASSWAPPSNGHPRSAFLP</sequence>
<evidence type="ECO:0000256" key="1">
    <source>
        <dbReference type="SAM" id="MobiDB-lite"/>
    </source>
</evidence>
<keyword evidence="3" id="KW-1185">Reference proteome</keyword>